<dbReference type="OrthoDB" id="981191at2"/>
<dbReference type="RefSeq" id="WP_052033455.1">
    <property type="nucleotide sequence ID" value="NZ_BAWF01000044.1"/>
</dbReference>
<organism evidence="4 5">
    <name type="scientific">Rhodococcus wratislaviensis NBRC 100605</name>
    <dbReference type="NCBI Taxonomy" id="1219028"/>
    <lineage>
        <taxon>Bacteria</taxon>
        <taxon>Bacillati</taxon>
        <taxon>Actinomycetota</taxon>
        <taxon>Actinomycetes</taxon>
        <taxon>Mycobacteriales</taxon>
        <taxon>Nocardiaceae</taxon>
        <taxon>Rhodococcus</taxon>
    </lineage>
</organism>
<keyword evidence="1" id="KW-0547">Nucleotide-binding</keyword>
<evidence type="ECO:0000256" key="1">
    <source>
        <dbReference type="ARBA" id="ARBA00023134"/>
    </source>
</evidence>
<dbReference type="InterPro" id="IPR032710">
    <property type="entry name" value="NTF2-like_dom_sf"/>
</dbReference>
<dbReference type="InterPro" id="IPR033128">
    <property type="entry name" value="Adenylosuccin_syn_Lys_AS"/>
</dbReference>
<feature type="domain" description="SnoaL-like" evidence="3">
    <location>
        <begin position="16"/>
        <end position="122"/>
    </location>
</feature>
<gene>
    <name evidence="4" type="ORF">RW1_044_00610</name>
</gene>
<keyword evidence="1" id="KW-0342">GTP-binding</keyword>
<comment type="caution">
    <text evidence="4">The sequence shown here is derived from an EMBL/GenBank/DDBJ whole genome shotgun (WGS) entry which is preliminary data.</text>
</comment>
<reference evidence="4 5" key="1">
    <citation type="submission" date="2014-02" db="EMBL/GenBank/DDBJ databases">
        <title>Whole genome shotgun sequence of Rhodococcus wratislaviensis NBRC 100605.</title>
        <authorList>
            <person name="Hosoyama A."/>
            <person name="Tsuchikane K."/>
            <person name="Yoshida I."/>
            <person name="Ohji S."/>
            <person name="Ichikawa N."/>
            <person name="Yamazoe A."/>
            <person name="Fujita N."/>
        </authorList>
    </citation>
    <scope>NUCLEOTIDE SEQUENCE [LARGE SCALE GENOMIC DNA]</scope>
    <source>
        <strain evidence="4 5">NBRC 100605</strain>
    </source>
</reference>
<evidence type="ECO:0000259" key="3">
    <source>
        <dbReference type="Pfam" id="PF13577"/>
    </source>
</evidence>
<dbReference type="PROSITE" id="PS00513">
    <property type="entry name" value="ADENYLOSUCCIN_SYN_2"/>
    <property type="match status" value="1"/>
</dbReference>
<dbReference type="InterPro" id="IPR037401">
    <property type="entry name" value="SnoaL-like"/>
</dbReference>
<protein>
    <recommendedName>
        <fullName evidence="3">SnoaL-like domain-containing protein</fullName>
    </recommendedName>
</protein>
<keyword evidence="5" id="KW-1185">Reference proteome</keyword>
<dbReference type="Pfam" id="PF13577">
    <property type="entry name" value="SnoaL_4"/>
    <property type="match status" value="1"/>
</dbReference>
<evidence type="ECO:0000313" key="5">
    <source>
        <dbReference type="Proteomes" id="UP000019491"/>
    </source>
</evidence>
<dbReference type="SUPFAM" id="SSF54427">
    <property type="entry name" value="NTF2-like"/>
    <property type="match status" value="1"/>
</dbReference>
<dbReference type="AlphaFoldDB" id="X0Q9V7"/>
<name>X0Q9V7_RHOWR</name>
<feature type="active site" evidence="2">
    <location>
        <position position="58"/>
    </location>
</feature>
<sequence>MPITSAVSPSPERLAHDVLARYLELCDVPRPPAVTGRLDDLFTPDAVWEGIGPLYTEKFGRTTGSEAIATMLSAHLPPHGNFLSNVHLLHPGTTTLDCDEVDGRWLMQQLSRFHSGATELVVARLNVTFLIDKSRARISRFRTERVFDTALTPATSAHLQALITR</sequence>
<evidence type="ECO:0000313" key="4">
    <source>
        <dbReference type="EMBL" id="GAF47716.1"/>
    </source>
</evidence>
<dbReference type="Gene3D" id="3.10.450.50">
    <property type="match status" value="1"/>
</dbReference>
<evidence type="ECO:0000256" key="2">
    <source>
        <dbReference type="PROSITE-ProRule" id="PRU10134"/>
    </source>
</evidence>
<dbReference type="GO" id="GO:0005525">
    <property type="term" value="F:GTP binding"/>
    <property type="evidence" value="ECO:0007669"/>
    <property type="project" value="UniProtKB-KW"/>
</dbReference>
<proteinExistence type="predicted"/>
<dbReference type="Proteomes" id="UP000019491">
    <property type="component" value="Unassembled WGS sequence"/>
</dbReference>
<dbReference type="EMBL" id="BAWF01000044">
    <property type="protein sequence ID" value="GAF47716.1"/>
    <property type="molecule type" value="Genomic_DNA"/>
</dbReference>
<accession>X0Q9V7</accession>